<dbReference type="Pfam" id="PF05170">
    <property type="entry name" value="AsmA"/>
    <property type="match status" value="1"/>
</dbReference>
<evidence type="ECO:0000256" key="1">
    <source>
        <dbReference type="SAM" id="MobiDB-lite"/>
    </source>
</evidence>
<reference evidence="3 4" key="1">
    <citation type="submission" date="2022-07" db="EMBL/GenBank/DDBJ databases">
        <authorList>
            <person name="Li W.-J."/>
            <person name="Deng Q.-Q."/>
        </authorList>
    </citation>
    <scope>NUCLEOTIDE SEQUENCE [LARGE SCALE GENOMIC DNA]</scope>
    <source>
        <strain evidence="3 4">SYSU M60028</strain>
    </source>
</reference>
<dbReference type="PANTHER" id="PTHR30441:SF4">
    <property type="entry name" value="PROTEIN ASMA"/>
    <property type="match status" value="1"/>
</dbReference>
<accession>A0ABT1LAL9</accession>
<keyword evidence="4" id="KW-1185">Reference proteome</keyword>
<evidence type="ECO:0000313" key="3">
    <source>
        <dbReference type="EMBL" id="MCP8938534.1"/>
    </source>
</evidence>
<evidence type="ECO:0000259" key="2">
    <source>
        <dbReference type="Pfam" id="PF05170"/>
    </source>
</evidence>
<comment type="caution">
    <text evidence="3">The sequence shown here is derived from an EMBL/GenBank/DDBJ whole genome shotgun (WGS) entry which is preliminary data.</text>
</comment>
<dbReference type="PANTHER" id="PTHR30441">
    <property type="entry name" value="DUF748 DOMAIN-CONTAINING PROTEIN"/>
    <property type="match status" value="1"/>
</dbReference>
<feature type="domain" description="AsmA" evidence="2">
    <location>
        <begin position="333"/>
        <end position="516"/>
    </location>
</feature>
<gene>
    <name evidence="3" type="ORF">NK718_08410</name>
</gene>
<name>A0ABT1LAL9_9HYPH</name>
<dbReference type="InterPro" id="IPR007844">
    <property type="entry name" value="AsmA"/>
</dbReference>
<dbReference type="RefSeq" id="WP_254740558.1">
    <property type="nucleotide sequence ID" value="NZ_JANCLU010000006.1"/>
</dbReference>
<evidence type="ECO:0000313" key="4">
    <source>
        <dbReference type="Proteomes" id="UP001205890"/>
    </source>
</evidence>
<dbReference type="InterPro" id="IPR052894">
    <property type="entry name" value="AsmA-related"/>
</dbReference>
<organism evidence="3 4">
    <name type="scientific">Alsobacter ponti</name>
    <dbReference type="NCBI Taxonomy" id="2962936"/>
    <lineage>
        <taxon>Bacteria</taxon>
        <taxon>Pseudomonadati</taxon>
        <taxon>Pseudomonadota</taxon>
        <taxon>Alphaproteobacteria</taxon>
        <taxon>Hyphomicrobiales</taxon>
        <taxon>Alsobacteraceae</taxon>
        <taxon>Alsobacter</taxon>
    </lineage>
</organism>
<sequence length="616" mass="63249">MKPVPLLAAAAMTGLVAWAGLTSWRVPRVILEREVGAQILGLSGMRVDTRAVALFTALPWPRLTVDEVSLTDSETGLSLRAAALRGDLRLLPLAGGRLELADLTLQEPTLAVPDAALARGALDPLAKLLAAPAVEMPDLRRLKLAGGRVVAPDESGELHAVLSEVNGAITRGRDDGTLDARLSLRWRGETVELTAEGLRPSGASQSASPIHVSAKSGLGALDLRGRFSGGGGRQIDGVVSLDTDAADRLLAWLGVTPPLPLSGRLSVSGDARLLPGAVSLANARIANAAGRFDGAVTLRDAEGRPELGGTLATERLDLTPALQALAAWRGGDGAWSRELLDPSVLPVGEIDLRLSAATVIAGGASFANAALAVRAHAGRTDIVIGNADMLQGRLKGRLALAPNGPSSIDIKAQATLEAIDPGALLAAMGAARRIAGVAHASVQVETTGESPMALMRGLDGKASVTVKGGELIGVNLPDLLSRFEKQPLSAALVTRGGRTPFDSAVLSGRIAKGVFEVADGTIVSADTRVTLDGRIAIAERLYALTGEAQATQRPAGATAAVVLPFEIGGALESPVVTPDARSLIRRSGAAAPFFEPKRPTPPASAPALAERAPPSP</sequence>
<feature type="region of interest" description="Disordered" evidence="1">
    <location>
        <begin position="589"/>
        <end position="616"/>
    </location>
</feature>
<proteinExistence type="predicted"/>
<protein>
    <submittedName>
        <fullName evidence="3">AsmA family protein</fullName>
    </submittedName>
</protein>
<dbReference type="EMBL" id="JANCLU010000006">
    <property type="protein sequence ID" value="MCP8938534.1"/>
    <property type="molecule type" value="Genomic_DNA"/>
</dbReference>
<dbReference type="Proteomes" id="UP001205890">
    <property type="component" value="Unassembled WGS sequence"/>
</dbReference>